<protein>
    <submittedName>
        <fullName evidence="2">Uncharacterized protein</fullName>
    </submittedName>
</protein>
<comment type="caution">
    <text evidence="2">The sequence shown here is derived from an EMBL/GenBank/DDBJ whole genome shotgun (WGS) entry which is preliminary data.</text>
</comment>
<name>A0ABR4M5S0_9EURO</name>
<feature type="region of interest" description="Disordered" evidence="1">
    <location>
        <begin position="111"/>
        <end position="150"/>
    </location>
</feature>
<evidence type="ECO:0000256" key="1">
    <source>
        <dbReference type="SAM" id="MobiDB-lite"/>
    </source>
</evidence>
<gene>
    <name evidence="2" type="ORF">BJX67DRAFT_93332</name>
</gene>
<dbReference type="EMBL" id="JBFXLQ010000002">
    <property type="protein sequence ID" value="KAL2871928.1"/>
    <property type="molecule type" value="Genomic_DNA"/>
</dbReference>
<reference evidence="2 3" key="1">
    <citation type="submission" date="2024-07" db="EMBL/GenBank/DDBJ databases">
        <title>Section-level genome sequencing and comparative genomics of Aspergillus sections Usti and Cavernicolus.</title>
        <authorList>
            <consortium name="Lawrence Berkeley National Laboratory"/>
            <person name="Nybo J.L."/>
            <person name="Vesth T.C."/>
            <person name="Theobald S."/>
            <person name="Frisvad J.C."/>
            <person name="Larsen T.O."/>
            <person name="Kjaerboelling I."/>
            <person name="Rothschild-Mancinelli K."/>
            <person name="Lyhne E.K."/>
            <person name="Kogle M.E."/>
            <person name="Barry K."/>
            <person name="Clum A."/>
            <person name="Na H."/>
            <person name="Ledsgaard L."/>
            <person name="Lin J."/>
            <person name="Lipzen A."/>
            <person name="Kuo A."/>
            <person name="Riley R."/>
            <person name="Mondo S."/>
            <person name="Labutti K."/>
            <person name="Haridas S."/>
            <person name="Pangalinan J."/>
            <person name="Salamov A.A."/>
            <person name="Simmons B.A."/>
            <person name="Magnuson J.K."/>
            <person name="Chen J."/>
            <person name="Drula E."/>
            <person name="Henrissat B."/>
            <person name="Wiebenga A."/>
            <person name="Lubbers R.J."/>
            <person name="Gomes A.C."/>
            <person name="Macurrencykelacurrency M.R."/>
            <person name="Stajich J."/>
            <person name="Grigoriev I.V."/>
            <person name="Mortensen U.H."/>
            <person name="De Vries R.P."/>
            <person name="Baker S.E."/>
            <person name="Andersen M.R."/>
        </authorList>
    </citation>
    <scope>NUCLEOTIDE SEQUENCE [LARGE SCALE GENOMIC DNA]</scope>
    <source>
        <strain evidence="2 3">CBS 449.75</strain>
    </source>
</reference>
<keyword evidence="3" id="KW-1185">Reference proteome</keyword>
<evidence type="ECO:0000313" key="3">
    <source>
        <dbReference type="Proteomes" id="UP001610432"/>
    </source>
</evidence>
<proteinExistence type="predicted"/>
<dbReference type="RefSeq" id="XP_070890907.1">
    <property type="nucleotide sequence ID" value="XM_071035639.1"/>
</dbReference>
<accession>A0ABR4M5S0</accession>
<feature type="compositionally biased region" description="Polar residues" evidence="1">
    <location>
        <begin position="125"/>
        <end position="139"/>
    </location>
</feature>
<evidence type="ECO:0000313" key="2">
    <source>
        <dbReference type="EMBL" id="KAL2871928.1"/>
    </source>
</evidence>
<dbReference type="Proteomes" id="UP001610432">
    <property type="component" value="Unassembled WGS sequence"/>
</dbReference>
<organism evidence="2 3">
    <name type="scientific">Aspergillus lucknowensis</name>
    <dbReference type="NCBI Taxonomy" id="176173"/>
    <lineage>
        <taxon>Eukaryota</taxon>
        <taxon>Fungi</taxon>
        <taxon>Dikarya</taxon>
        <taxon>Ascomycota</taxon>
        <taxon>Pezizomycotina</taxon>
        <taxon>Eurotiomycetes</taxon>
        <taxon>Eurotiomycetidae</taxon>
        <taxon>Eurotiales</taxon>
        <taxon>Aspergillaceae</taxon>
        <taxon>Aspergillus</taxon>
        <taxon>Aspergillus subgen. Nidulantes</taxon>
    </lineage>
</organism>
<dbReference type="GeneID" id="98150711"/>
<sequence length="150" mass="16675">MIFSLLFRLRYLGYSGQPSSLPSFLFDGNLTLLSPSHDVKVETKTMPRTNCGDRDSQHLQPLRFSRRTTMDTSFLFGIPNVHSQPRLTSSDFPLVPPLPAGADQVLKFASVRNPPPQSLPATARNRLNSLPQIQESMPSNGRGIKAEQEP</sequence>